<proteinExistence type="predicted"/>
<organism evidence="1 2">
    <name type="scientific">Nocardioides turkmenicus</name>
    <dbReference type="NCBI Taxonomy" id="2711220"/>
    <lineage>
        <taxon>Bacteria</taxon>
        <taxon>Bacillati</taxon>
        <taxon>Actinomycetota</taxon>
        <taxon>Actinomycetes</taxon>
        <taxon>Propionibacteriales</taxon>
        <taxon>Nocardioidaceae</taxon>
        <taxon>Nocardioides</taxon>
    </lineage>
</organism>
<gene>
    <name evidence="1" type="ORF">G5C66_00380</name>
</gene>
<protein>
    <submittedName>
        <fullName evidence="1">Uncharacterized protein</fullName>
    </submittedName>
</protein>
<sequence>MPFETPETLFVAHATGRLLHVRACPQLLGLDAPVMASPGQIESLGMCIWCAKELSEEGRKYFDSVEQAVRSLDPSGDAVRPTEEALGGVDYELVWVPPSYSYIAVGFKERAVAWIGRGCVLHADGRLIDFG</sequence>
<evidence type="ECO:0000313" key="2">
    <source>
        <dbReference type="Proteomes" id="UP000483261"/>
    </source>
</evidence>
<keyword evidence="2" id="KW-1185">Reference proteome</keyword>
<accession>A0A6M1QTQ6</accession>
<name>A0A6M1QTQ6_9ACTN</name>
<dbReference type="EMBL" id="JAALAA010000001">
    <property type="protein sequence ID" value="NGN91196.1"/>
    <property type="molecule type" value="Genomic_DNA"/>
</dbReference>
<reference evidence="1 2" key="1">
    <citation type="submission" date="2020-02" db="EMBL/GenBank/DDBJ databases">
        <title>Whole-genome analyses of novel actinobacteria.</title>
        <authorList>
            <person name="Sahin N."/>
        </authorList>
    </citation>
    <scope>NUCLEOTIDE SEQUENCE [LARGE SCALE GENOMIC DNA]</scope>
    <source>
        <strain evidence="1 2">KC13</strain>
    </source>
</reference>
<comment type="caution">
    <text evidence="1">The sequence shown here is derived from an EMBL/GenBank/DDBJ whole genome shotgun (WGS) entry which is preliminary data.</text>
</comment>
<dbReference type="AlphaFoldDB" id="A0A6M1QTQ6"/>
<dbReference type="Proteomes" id="UP000483261">
    <property type="component" value="Unassembled WGS sequence"/>
</dbReference>
<dbReference type="RefSeq" id="WP_165108610.1">
    <property type="nucleotide sequence ID" value="NZ_JAALAA010000001.1"/>
</dbReference>
<evidence type="ECO:0000313" key="1">
    <source>
        <dbReference type="EMBL" id="NGN91196.1"/>
    </source>
</evidence>